<sequence>MGSLEVEFKLFLHKRAQGEDADGALNTPLSIKHYKRHTQQALNPPTHGAHPVSVKTDTSELTAPIAVGVINAEFIKHSWRVSFKGELFVQQPGGGHPPVLPQRKAPRGAVFGRC</sequence>
<gene>
    <name evidence="2" type="ORF">EYF80_004097</name>
</gene>
<dbReference type="AlphaFoldDB" id="A0A4Z2J514"/>
<accession>A0A4Z2J514</accession>
<reference evidence="2 3" key="1">
    <citation type="submission" date="2019-03" db="EMBL/GenBank/DDBJ databases">
        <title>First draft genome of Liparis tanakae, snailfish: a comprehensive survey of snailfish specific genes.</title>
        <authorList>
            <person name="Kim W."/>
            <person name="Song I."/>
            <person name="Jeong J.-H."/>
            <person name="Kim D."/>
            <person name="Kim S."/>
            <person name="Ryu S."/>
            <person name="Song J.Y."/>
            <person name="Lee S.K."/>
        </authorList>
    </citation>
    <scope>NUCLEOTIDE SEQUENCE [LARGE SCALE GENOMIC DNA]</scope>
    <source>
        <tissue evidence="2">Muscle</tissue>
    </source>
</reference>
<comment type="caution">
    <text evidence="2">The sequence shown here is derived from an EMBL/GenBank/DDBJ whole genome shotgun (WGS) entry which is preliminary data.</text>
</comment>
<name>A0A4Z2J514_9TELE</name>
<organism evidence="2 3">
    <name type="scientific">Liparis tanakae</name>
    <name type="common">Tanaka's snailfish</name>
    <dbReference type="NCBI Taxonomy" id="230148"/>
    <lineage>
        <taxon>Eukaryota</taxon>
        <taxon>Metazoa</taxon>
        <taxon>Chordata</taxon>
        <taxon>Craniata</taxon>
        <taxon>Vertebrata</taxon>
        <taxon>Euteleostomi</taxon>
        <taxon>Actinopterygii</taxon>
        <taxon>Neopterygii</taxon>
        <taxon>Teleostei</taxon>
        <taxon>Neoteleostei</taxon>
        <taxon>Acanthomorphata</taxon>
        <taxon>Eupercaria</taxon>
        <taxon>Perciformes</taxon>
        <taxon>Cottioidei</taxon>
        <taxon>Cottales</taxon>
        <taxon>Liparidae</taxon>
        <taxon>Liparis</taxon>
    </lineage>
</organism>
<evidence type="ECO:0000313" key="2">
    <source>
        <dbReference type="EMBL" id="TNN85465.1"/>
    </source>
</evidence>
<feature type="region of interest" description="Disordered" evidence="1">
    <location>
        <begin position="93"/>
        <end position="114"/>
    </location>
</feature>
<dbReference type="EMBL" id="SRLO01000020">
    <property type="protein sequence ID" value="TNN85465.1"/>
    <property type="molecule type" value="Genomic_DNA"/>
</dbReference>
<dbReference type="Proteomes" id="UP000314294">
    <property type="component" value="Unassembled WGS sequence"/>
</dbReference>
<protein>
    <submittedName>
        <fullName evidence="2">Uncharacterized protein</fullName>
    </submittedName>
</protein>
<proteinExistence type="predicted"/>
<keyword evidence="3" id="KW-1185">Reference proteome</keyword>
<feature type="region of interest" description="Disordered" evidence="1">
    <location>
        <begin position="35"/>
        <end position="55"/>
    </location>
</feature>
<evidence type="ECO:0000313" key="3">
    <source>
        <dbReference type="Proteomes" id="UP000314294"/>
    </source>
</evidence>
<evidence type="ECO:0000256" key="1">
    <source>
        <dbReference type="SAM" id="MobiDB-lite"/>
    </source>
</evidence>